<gene>
    <name evidence="1" type="ORF">F2P81_009456</name>
</gene>
<reference evidence="1 2" key="1">
    <citation type="submission" date="2019-06" db="EMBL/GenBank/DDBJ databases">
        <title>Draft genomes of female and male turbot (Scophthalmus maximus).</title>
        <authorList>
            <person name="Xu H."/>
            <person name="Xu X.-W."/>
            <person name="Shao C."/>
            <person name="Chen S."/>
        </authorList>
    </citation>
    <scope>NUCLEOTIDE SEQUENCE [LARGE SCALE GENOMIC DNA]</scope>
    <source>
        <strain evidence="1">Ysfricsl-2016a</strain>
        <tissue evidence="1">Blood</tissue>
    </source>
</reference>
<evidence type="ECO:0000313" key="1">
    <source>
        <dbReference type="EMBL" id="KAF0038972.1"/>
    </source>
</evidence>
<protein>
    <submittedName>
        <fullName evidence="1">Uncharacterized protein</fullName>
    </submittedName>
</protein>
<dbReference type="Proteomes" id="UP000438429">
    <property type="component" value="Unassembled WGS sequence"/>
</dbReference>
<evidence type="ECO:0000313" key="2">
    <source>
        <dbReference type="Proteomes" id="UP000438429"/>
    </source>
</evidence>
<organism evidence="1 2">
    <name type="scientific">Scophthalmus maximus</name>
    <name type="common">Turbot</name>
    <name type="synonym">Psetta maxima</name>
    <dbReference type="NCBI Taxonomy" id="52904"/>
    <lineage>
        <taxon>Eukaryota</taxon>
        <taxon>Metazoa</taxon>
        <taxon>Chordata</taxon>
        <taxon>Craniata</taxon>
        <taxon>Vertebrata</taxon>
        <taxon>Euteleostomi</taxon>
        <taxon>Actinopterygii</taxon>
        <taxon>Neopterygii</taxon>
        <taxon>Teleostei</taxon>
        <taxon>Neoteleostei</taxon>
        <taxon>Acanthomorphata</taxon>
        <taxon>Carangaria</taxon>
        <taxon>Pleuronectiformes</taxon>
        <taxon>Pleuronectoidei</taxon>
        <taxon>Scophthalmidae</taxon>
        <taxon>Scophthalmus</taxon>
    </lineage>
</organism>
<accession>A0A6A4T9Y4</accession>
<proteinExistence type="predicted"/>
<comment type="caution">
    <text evidence="1">The sequence shown here is derived from an EMBL/GenBank/DDBJ whole genome shotgun (WGS) entry which is preliminary data.</text>
</comment>
<dbReference type="EMBL" id="VEVO01000008">
    <property type="protein sequence ID" value="KAF0038972.1"/>
    <property type="molecule type" value="Genomic_DNA"/>
</dbReference>
<name>A0A6A4T9Y4_SCOMX</name>
<dbReference type="AlphaFoldDB" id="A0A6A4T9Y4"/>
<sequence>MHSIMTACECVQLTGRTDGRAGAVWTRGLVSAQISKSTHSNAAACERLPRAASGALPLYAPPECEPDKKDAKGA</sequence>